<keyword evidence="3" id="KW-1185">Reference proteome</keyword>
<proteinExistence type="predicted"/>
<name>A0A498J6F1_MALDO</name>
<comment type="caution">
    <text evidence="2">The sequence shown here is derived from an EMBL/GenBank/DDBJ whole genome shotgun (WGS) entry which is preliminary data.</text>
</comment>
<evidence type="ECO:0000313" key="2">
    <source>
        <dbReference type="EMBL" id="RXH90247.1"/>
    </source>
</evidence>
<evidence type="ECO:0000256" key="1">
    <source>
        <dbReference type="SAM" id="MobiDB-lite"/>
    </source>
</evidence>
<dbReference type="AlphaFoldDB" id="A0A498J6F1"/>
<gene>
    <name evidence="2" type="ORF">DVH24_032604</name>
</gene>
<protein>
    <submittedName>
        <fullName evidence="2">Uncharacterized protein</fullName>
    </submittedName>
</protein>
<accession>A0A498J6F1</accession>
<reference evidence="2 3" key="1">
    <citation type="submission" date="2018-10" db="EMBL/GenBank/DDBJ databases">
        <title>A high-quality apple genome assembly.</title>
        <authorList>
            <person name="Hu J."/>
        </authorList>
    </citation>
    <scope>NUCLEOTIDE SEQUENCE [LARGE SCALE GENOMIC DNA]</scope>
    <source>
        <strain evidence="3">cv. HFTH1</strain>
        <tissue evidence="2">Young leaf</tissue>
    </source>
</reference>
<evidence type="ECO:0000313" key="3">
    <source>
        <dbReference type="Proteomes" id="UP000290289"/>
    </source>
</evidence>
<dbReference type="Proteomes" id="UP000290289">
    <property type="component" value="Chromosome 9"/>
</dbReference>
<feature type="region of interest" description="Disordered" evidence="1">
    <location>
        <begin position="50"/>
        <end position="72"/>
    </location>
</feature>
<dbReference type="EMBL" id="RDQH01000335">
    <property type="protein sequence ID" value="RXH90247.1"/>
    <property type="molecule type" value="Genomic_DNA"/>
</dbReference>
<sequence>MKPSETMQVTGGLVDVDMASPLSFMSSSRKGAKKFCFLIESQSNGTSWVVSASESGRPSGMALNWKSGKPSRELGPEDFRKRLWLNSELTNVI</sequence>
<organism evidence="2 3">
    <name type="scientific">Malus domestica</name>
    <name type="common">Apple</name>
    <name type="synonym">Pyrus malus</name>
    <dbReference type="NCBI Taxonomy" id="3750"/>
    <lineage>
        <taxon>Eukaryota</taxon>
        <taxon>Viridiplantae</taxon>
        <taxon>Streptophyta</taxon>
        <taxon>Embryophyta</taxon>
        <taxon>Tracheophyta</taxon>
        <taxon>Spermatophyta</taxon>
        <taxon>Magnoliopsida</taxon>
        <taxon>eudicotyledons</taxon>
        <taxon>Gunneridae</taxon>
        <taxon>Pentapetalae</taxon>
        <taxon>rosids</taxon>
        <taxon>fabids</taxon>
        <taxon>Rosales</taxon>
        <taxon>Rosaceae</taxon>
        <taxon>Amygdaloideae</taxon>
        <taxon>Maleae</taxon>
        <taxon>Malus</taxon>
    </lineage>
</organism>